<dbReference type="Proteomes" id="UP000280350">
    <property type="component" value="Unassembled WGS sequence"/>
</dbReference>
<protein>
    <submittedName>
        <fullName evidence="1">Uncharacterized protein</fullName>
    </submittedName>
</protein>
<name>A0AAX1VSV6_PSEAJ</name>
<sequence length="41" mass="4538">TELPLRIVDLRPFDTLKALVLQLSNSTMVGDDGIEPPTRCL</sequence>
<evidence type="ECO:0000313" key="2">
    <source>
        <dbReference type="Proteomes" id="UP000280350"/>
    </source>
</evidence>
<comment type="caution">
    <text evidence="1">The sequence shown here is derived from an EMBL/GenBank/DDBJ whole genome shotgun (WGS) entry which is preliminary data.</text>
</comment>
<dbReference type="AlphaFoldDB" id="A0AAX1VSV6"/>
<feature type="non-terminal residue" evidence="1">
    <location>
        <position position="1"/>
    </location>
</feature>
<gene>
    <name evidence="1" type="ORF">ALQ89_00191</name>
</gene>
<evidence type="ECO:0000313" key="1">
    <source>
        <dbReference type="EMBL" id="RML80018.1"/>
    </source>
</evidence>
<accession>A0AAX1VSV6</accession>
<dbReference type="EMBL" id="RBNX01000141">
    <property type="protein sequence ID" value="RML80018.1"/>
    <property type="molecule type" value="Genomic_DNA"/>
</dbReference>
<organism evidence="1 2">
    <name type="scientific">Pseudomonas amygdali pv. tabaci</name>
    <name type="common">Pseudomonas syringae pv. tabaci</name>
    <dbReference type="NCBI Taxonomy" id="322"/>
    <lineage>
        <taxon>Bacteria</taxon>
        <taxon>Pseudomonadati</taxon>
        <taxon>Pseudomonadota</taxon>
        <taxon>Gammaproteobacteria</taxon>
        <taxon>Pseudomonadales</taxon>
        <taxon>Pseudomonadaceae</taxon>
        <taxon>Pseudomonas</taxon>
        <taxon>Pseudomonas amygdali</taxon>
    </lineage>
</organism>
<reference evidence="1 2" key="1">
    <citation type="submission" date="2018-08" db="EMBL/GenBank/DDBJ databases">
        <title>Recombination of ecologically and evolutionarily significant loci maintains genetic cohesion in the Pseudomonas syringae species complex.</title>
        <authorList>
            <person name="Dillon M."/>
            <person name="Thakur S."/>
            <person name="Almeida R.N.D."/>
            <person name="Weir B.S."/>
            <person name="Guttman D.S."/>
        </authorList>
    </citation>
    <scope>NUCLEOTIDE SEQUENCE [LARGE SCALE GENOMIC DNA]</scope>
    <source>
        <strain evidence="1 2">ICMP 2851</strain>
    </source>
</reference>
<proteinExistence type="predicted"/>